<dbReference type="EMBL" id="CP018176">
    <property type="protein sequence ID" value="AUJ29784.1"/>
    <property type="molecule type" value="Genomic_DNA"/>
</dbReference>
<dbReference type="Proteomes" id="UP000314960">
    <property type="component" value="Chromosome"/>
</dbReference>
<dbReference type="GO" id="GO:0006508">
    <property type="term" value="P:proteolysis"/>
    <property type="evidence" value="ECO:0007669"/>
    <property type="project" value="UniProtKB-KW"/>
</dbReference>
<dbReference type="PANTHER" id="PTHR20842:SF0">
    <property type="entry name" value="ALPHA-ASPARTYL DIPEPTIDASE"/>
    <property type="match status" value="1"/>
</dbReference>
<dbReference type="GO" id="GO:0008236">
    <property type="term" value="F:serine-type peptidase activity"/>
    <property type="evidence" value="ECO:0007669"/>
    <property type="project" value="UniProtKB-KW"/>
</dbReference>
<proteinExistence type="inferred from homology"/>
<evidence type="ECO:0000313" key="5">
    <source>
        <dbReference type="EMBL" id="AUJ29784.1"/>
    </source>
</evidence>
<sequence>MENILVTSYLAGIEEQFIEFISKKELTSKEILFIPTAGNVENYTGYIDDGIKLLEKLGYTLNIFDISNESQKKCYQEIANAKIICISGGNTFYLLQEIKKKNLVPLLKEKLNNDCLYIGESAGGIILAEDIEYNKIMDSTSLAPELKDYSGLGIVNFYPLPHYIEEPFTETVQQTFKKYHKKIKLIPINNKQTIFVDDGKISII</sequence>
<dbReference type="Pfam" id="PF03575">
    <property type="entry name" value="Peptidase_S51"/>
    <property type="match status" value="1"/>
</dbReference>
<evidence type="ECO:0000256" key="1">
    <source>
        <dbReference type="ARBA" id="ARBA00006534"/>
    </source>
</evidence>
<dbReference type="PANTHER" id="PTHR20842">
    <property type="entry name" value="PROTEASE S51 ALPHA-ASPARTYL DIPEPTIDASE"/>
    <property type="match status" value="1"/>
</dbReference>
<comment type="similarity">
    <text evidence="1">Belongs to the peptidase S51 family.</text>
</comment>
<keyword evidence="4" id="KW-0720">Serine protease</keyword>
<evidence type="ECO:0000256" key="4">
    <source>
        <dbReference type="ARBA" id="ARBA00022825"/>
    </source>
</evidence>
<dbReference type="KEGG" id="lhw:BSQ49_05995"/>
<gene>
    <name evidence="5" type="ORF">BSQ49_05995</name>
</gene>
<name>A0A3Q8C9K4_9LACO</name>
<evidence type="ECO:0000256" key="2">
    <source>
        <dbReference type="ARBA" id="ARBA00022670"/>
    </source>
</evidence>
<reference evidence="5 6" key="1">
    <citation type="submission" date="2016-11" db="EMBL/GenBank/DDBJ databases">
        <title>Interaction between Lactobacillus species and yeast in water kefir.</title>
        <authorList>
            <person name="Behr J."/>
            <person name="Xu D."/>
            <person name="Vogel R.F."/>
        </authorList>
    </citation>
    <scope>NUCLEOTIDE SEQUENCE [LARGE SCALE GENOMIC DNA]</scope>
    <source>
        <strain evidence="5 6">TMW 1.1822</strain>
    </source>
</reference>
<evidence type="ECO:0000313" key="6">
    <source>
        <dbReference type="Proteomes" id="UP000314960"/>
    </source>
</evidence>
<protein>
    <submittedName>
        <fullName evidence="5">Peptidase E</fullName>
    </submittedName>
</protein>
<dbReference type="InterPro" id="IPR005320">
    <property type="entry name" value="Peptidase_S51"/>
</dbReference>
<evidence type="ECO:0000256" key="3">
    <source>
        <dbReference type="ARBA" id="ARBA00022801"/>
    </source>
</evidence>
<dbReference type="RefSeq" id="WP_141053526.1">
    <property type="nucleotide sequence ID" value="NZ_CP018176.1"/>
</dbReference>
<accession>A0A3Q8C9K4</accession>
<dbReference type="AlphaFoldDB" id="A0A3Q8C9K4"/>
<dbReference type="Gene3D" id="3.40.50.880">
    <property type="match status" value="1"/>
</dbReference>
<dbReference type="SUPFAM" id="SSF52317">
    <property type="entry name" value="Class I glutamine amidotransferase-like"/>
    <property type="match status" value="1"/>
</dbReference>
<keyword evidence="3" id="KW-0378">Hydrolase</keyword>
<organism evidence="5 6">
    <name type="scientific">Liquorilactobacillus hordei</name>
    <dbReference type="NCBI Taxonomy" id="468911"/>
    <lineage>
        <taxon>Bacteria</taxon>
        <taxon>Bacillati</taxon>
        <taxon>Bacillota</taxon>
        <taxon>Bacilli</taxon>
        <taxon>Lactobacillales</taxon>
        <taxon>Lactobacillaceae</taxon>
        <taxon>Liquorilactobacillus</taxon>
    </lineage>
</organism>
<keyword evidence="2" id="KW-0645">Protease</keyword>
<dbReference type="InterPro" id="IPR029062">
    <property type="entry name" value="Class_I_gatase-like"/>
</dbReference>